<dbReference type="Proteomes" id="UP000601055">
    <property type="component" value="Unassembled WGS sequence"/>
</dbReference>
<reference evidence="1" key="1">
    <citation type="submission" date="2019-11" db="EMBL/GenBank/DDBJ databases">
        <title>Description of Pedobacter sp. LMG 31464T.</title>
        <authorList>
            <person name="Carlier A."/>
            <person name="Qi S."/>
            <person name="Vandamme P."/>
        </authorList>
    </citation>
    <scope>NUCLEOTIDE SEQUENCE</scope>
    <source>
        <strain evidence="1">LMG 31464</strain>
    </source>
</reference>
<dbReference type="AlphaFoldDB" id="A0A923IU82"/>
<keyword evidence="2" id="KW-1185">Reference proteome</keyword>
<comment type="caution">
    <text evidence="1">The sequence shown here is derived from an EMBL/GenBank/DDBJ whole genome shotgun (WGS) entry which is preliminary data.</text>
</comment>
<dbReference type="EMBL" id="WNXD01000002">
    <property type="protein sequence ID" value="MBB2145620.1"/>
    <property type="molecule type" value="Genomic_DNA"/>
</dbReference>
<gene>
    <name evidence="1" type="ORF">GM921_09000</name>
</gene>
<protein>
    <submittedName>
        <fullName evidence="1">1-deoxy-D-xylulose-5-phosphate synthase</fullName>
    </submittedName>
</protein>
<evidence type="ECO:0000313" key="2">
    <source>
        <dbReference type="Proteomes" id="UP000601055"/>
    </source>
</evidence>
<proteinExistence type="predicted"/>
<name>A0A923IU82_9SPHI</name>
<sequence>MDTRIMYIECKEDLTDEARIGRVKFSKTGKSVHYNGRTFQTLNGRGFKANYFDIETGNEYWISGCKKDGNDRLYGERLPIYIDEDVREEYWTTIRNLQKNIDIMVINGKK</sequence>
<accession>A0A923IU82</accession>
<evidence type="ECO:0000313" key="1">
    <source>
        <dbReference type="EMBL" id="MBB2145620.1"/>
    </source>
</evidence>
<organism evidence="1 2">
    <name type="scientific">Pedobacter planticolens</name>
    <dbReference type="NCBI Taxonomy" id="2679964"/>
    <lineage>
        <taxon>Bacteria</taxon>
        <taxon>Pseudomonadati</taxon>
        <taxon>Bacteroidota</taxon>
        <taxon>Sphingobacteriia</taxon>
        <taxon>Sphingobacteriales</taxon>
        <taxon>Sphingobacteriaceae</taxon>
        <taxon>Pedobacter</taxon>
    </lineage>
</organism>
<dbReference type="RefSeq" id="WP_182922320.1">
    <property type="nucleotide sequence ID" value="NZ_WNXD01000002.1"/>
</dbReference>